<dbReference type="PANTHER" id="PTHR31571">
    <property type="entry name" value="ALTERED INHERITANCE OF MITOCHONDRIA PROTEIN 6"/>
    <property type="match status" value="1"/>
</dbReference>
<evidence type="ECO:0000256" key="1">
    <source>
        <dbReference type="ARBA" id="ARBA00008858"/>
    </source>
</evidence>
<name>A0ABR1KMR9_9PEZI</name>
<keyword evidence="4" id="KW-1185">Reference proteome</keyword>
<dbReference type="InterPro" id="IPR051236">
    <property type="entry name" value="HAT_RTT109-like"/>
</dbReference>
<sequence>MDSFSRHSLFRYLNCSEQNGLRVRFARHALVFDPTTTVTPWFSPNKVSTMLHLPWNKKYAYSPLILVDEPTKAYAAGAFRGRSLIRYLRMPLAALLLLSILSLCLFPREGHGEDHPWLDSLGNWRSPVEGVQPIPCHSHNDYLRSPPLYAALGTGCASVEADIWLAGEELYVAHYRGDRTRNITLSNVYIEPLVGILEAANSGGSTGAQGPHAGVFAAAPLQSLVLLVDFKTAGAETWPYFNEALEPLRQRGWLAHWNGTHRIPGPVTVVGTGSLPYNLVTANETYRDVFFDAPLRSLKHKSDTPGKSMFRYNPSNSHYASAKLSTATGIGITWRGLRDSGLKSMRQQIHEAKIRGLLPRYWGTPGKPRKFRKSLWQVLLKEGVGVLNVDDLAAVRKLRWTLWKQPAVNEQPVIGSR</sequence>
<gene>
    <name evidence="3" type="ORF">IWZ03DRAFT_197304</name>
</gene>
<accession>A0ABR1KMR9</accession>
<evidence type="ECO:0000313" key="4">
    <source>
        <dbReference type="Proteomes" id="UP001363622"/>
    </source>
</evidence>
<dbReference type="SUPFAM" id="SSF51695">
    <property type="entry name" value="PLC-like phosphodiesterases"/>
    <property type="match status" value="1"/>
</dbReference>
<proteinExistence type="inferred from homology"/>
<organism evidence="3 4">
    <name type="scientific">Phyllosticta citriasiana</name>
    <dbReference type="NCBI Taxonomy" id="595635"/>
    <lineage>
        <taxon>Eukaryota</taxon>
        <taxon>Fungi</taxon>
        <taxon>Dikarya</taxon>
        <taxon>Ascomycota</taxon>
        <taxon>Pezizomycotina</taxon>
        <taxon>Dothideomycetes</taxon>
        <taxon>Dothideomycetes incertae sedis</taxon>
        <taxon>Botryosphaeriales</taxon>
        <taxon>Phyllostictaceae</taxon>
        <taxon>Phyllosticta</taxon>
    </lineage>
</organism>
<protein>
    <recommendedName>
        <fullName evidence="2">Altered inheritance of mitochondria protein 6</fullName>
    </recommendedName>
</protein>
<comment type="similarity">
    <text evidence="1">Belongs to the AIM6 family.</text>
</comment>
<evidence type="ECO:0000313" key="3">
    <source>
        <dbReference type="EMBL" id="KAK7516788.1"/>
    </source>
</evidence>
<dbReference type="InterPro" id="IPR017946">
    <property type="entry name" value="PLC-like_Pdiesterase_TIM-brl"/>
</dbReference>
<dbReference type="Proteomes" id="UP001363622">
    <property type="component" value="Unassembled WGS sequence"/>
</dbReference>
<reference evidence="3 4" key="1">
    <citation type="submission" date="2024-04" db="EMBL/GenBank/DDBJ databases">
        <title>Phyllosticta paracitricarpa is synonymous to the EU quarantine fungus P. citricarpa based on phylogenomic analyses.</title>
        <authorList>
            <consortium name="Lawrence Berkeley National Laboratory"/>
            <person name="Van Ingen-Buijs V.A."/>
            <person name="Van Westerhoven A.C."/>
            <person name="Haridas S."/>
            <person name="Skiadas P."/>
            <person name="Martin F."/>
            <person name="Groenewald J.Z."/>
            <person name="Crous P.W."/>
            <person name="Seidl M.F."/>
        </authorList>
    </citation>
    <scope>NUCLEOTIDE SEQUENCE [LARGE SCALE GENOMIC DNA]</scope>
    <source>
        <strain evidence="3 4">CBS 123371</strain>
    </source>
</reference>
<dbReference type="PANTHER" id="PTHR31571:SF1">
    <property type="entry name" value="ALTERED INHERITANCE OF MITOCHONDRIA PROTEIN 6"/>
    <property type="match status" value="1"/>
</dbReference>
<evidence type="ECO:0000256" key="2">
    <source>
        <dbReference type="ARBA" id="ARBA00014286"/>
    </source>
</evidence>
<dbReference type="EMBL" id="JBBPHU010000006">
    <property type="protein sequence ID" value="KAK7516788.1"/>
    <property type="molecule type" value="Genomic_DNA"/>
</dbReference>
<comment type="caution">
    <text evidence="3">The sequence shown here is derived from an EMBL/GenBank/DDBJ whole genome shotgun (WGS) entry which is preliminary data.</text>
</comment>